<dbReference type="KEGG" id="cbd:CBUD_1218"/>
<feature type="domain" description="Electron transfer flavoprotein alpha/beta-subunit N-terminal" evidence="9">
    <location>
        <begin position="23"/>
        <end position="211"/>
    </location>
</feature>
<dbReference type="InterPro" id="IPR012255">
    <property type="entry name" value="ETF_b"/>
</dbReference>
<dbReference type="PIRSF" id="PIRSF000090">
    <property type="entry name" value="Beta-ETF"/>
    <property type="match status" value="1"/>
</dbReference>
<dbReference type="InterPro" id="IPR033948">
    <property type="entry name" value="ETF_beta_N"/>
</dbReference>
<sequence length="250" mass="27459">MKILVGVKRVVDFKVKVRVKADGSGIETDQIKMSMNPFDEIALEEAIRIKEKGLASEVIVVSIGLEACRETLLNALAMGADRALLIKTDQAQEPIHVAHLLKVLIEKESPTLLILGKQAIDDDCNQTGQMLAALLDWGQGTFVSKCDIEGDQLRITREVDTGLETLLVQLPAVITADLRLNKPRYPTLPNIMKAKSKPLTILTPEELGVTLTPHLTTLKIESPPQRAPGIKVNNINELLNLLKQKDKVLA</sequence>
<comment type="similarity">
    <text evidence="1">Belongs to the ETF beta-subunit/FixA family.</text>
</comment>
<organism evidence="10 11">
    <name type="scientific">Coxiella burnetii (strain Dugway 5J108-111)</name>
    <dbReference type="NCBI Taxonomy" id="434922"/>
    <lineage>
        <taxon>Bacteria</taxon>
        <taxon>Pseudomonadati</taxon>
        <taxon>Pseudomonadota</taxon>
        <taxon>Gammaproteobacteria</taxon>
        <taxon>Legionellales</taxon>
        <taxon>Coxiellaceae</taxon>
        <taxon>Coxiella</taxon>
    </lineage>
</organism>
<protein>
    <recommendedName>
        <fullName evidence="3">Electron transfer flavoprotein subunit beta</fullName>
    </recommendedName>
    <alternativeName>
        <fullName evidence="7">Electron transfer flavoprotein small subunit</fullName>
    </alternativeName>
</protein>
<dbReference type="InterPro" id="IPR014730">
    <property type="entry name" value="ETF_a/b_N"/>
</dbReference>
<dbReference type="EMBL" id="CP000733">
    <property type="protein sequence ID" value="ABS77528.1"/>
    <property type="molecule type" value="Genomic_DNA"/>
</dbReference>
<comment type="cofactor">
    <cofactor evidence="8">
        <name>AMP</name>
        <dbReference type="ChEBI" id="CHEBI:456215"/>
    </cofactor>
</comment>
<dbReference type="SMART" id="SM00893">
    <property type="entry name" value="ETF"/>
    <property type="match status" value="1"/>
</dbReference>
<evidence type="ECO:0000313" key="11">
    <source>
        <dbReference type="Proteomes" id="UP000008555"/>
    </source>
</evidence>
<accession>A9KE60</accession>
<dbReference type="Proteomes" id="UP000008555">
    <property type="component" value="Chromosome"/>
</dbReference>
<keyword evidence="5" id="KW-0249">Electron transport</keyword>
<dbReference type="CDD" id="cd01714">
    <property type="entry name" value="ETF_beta"/>
    <property type="match status" value="1"/>
</dbReference>
<dbReference type="Gene3D" id="3.40.50.620">
    <property type="entry name" value="HUPs"/>
    <property type="match status" value="1"/>
</dbReference>
<dbReference type="HOGENOM" id="CLU_060196_0_0_6"/>
<reference evidence="10 11" key="1">
    <citation type="journal article" date="2009" name="Infect. Immun.">
        <title>Comparative genomics reveal extensive transposon-mediated genomic plasticity and diversity among potential effector proteins within the genus Coxiella.</title>
        <authorList>
            <person name="Beare P.A."/>
            <person name="Unsworth N."/>
            <person name="Andoh M."/>
            <person name="Voth D.E."/>
            <person name="Omsland A."/>
            <person name="Gilk S.D."/>
            <person name="Williams K.P."/>
            <person name="Sobral B.W."/>
            <person name="Kupko J.J.III."/>
            <person name="Porcella S.F."/>
            <person name="Samuel J.E."/>
            <person name="Heinzen R.A."/>
        </authorList>
    </citation>
    <scope>NUCLEOTIDE SEQUENCE [LARGE SCALE GENOMIC DNA]</scope>
    <source>
        <strain evidence="10 11">Dugway 5J108-111</strain>
    </source>
</reference>
<dbReference type="PANTHER" id="PTHR21294:SF8">
    <property type="entry name" value="ELECTRON TRANSFER FLAVOPROTEIN SUBUNIT BETA"/>
    <property type="match status" value="1"/>
</dbReference>
<dbReference type="GO" id="GO:0046395">
    <property type="term" value="P:carboxylic acid catabolic process"/>
    <property type="evidence" value="ECO:0007669"/>
    <property type="project" value="UniProtKB-ARBA"/>
</dbReference>
<dbReference type="RefSeq" id="WP_005768400.1">
    <property type="nucleotide sequence ID" value="NC_009727.1"/>
</dbReference>
<evidence type="ECO:0000313" key="10">
    <source>
        <dbReference type="EMBL" id="ABS77528.1"/>
    </source>
</evidence>
<evidence type="ECO:0000256" key="4">
    <source>
        <dbReference type="ARBA" id="ARBA00022448"/>
    </source>
</evidence>
<dbReference type="GO" id="GO:0009055">
    <property type="term" value="F:electron transfer activity"/>
    <property type="evidence" value="ECO:0007669"/>
    <property type="project" value="InterPro"/>
</dbReference>
<comment type="subunit">
    <text evidence="2">Heterodimer of an alpha and a beta subunit.</text>
</comment>
<evidence type="ECO:0000259" key="9">
    <source>
        <dbReference type="SMART" id="SM00893"/>
    </source>
</evidence>
<evidence type="ECO:0000256" key="1">
    <source>
        <dbReference type="ARBA" id="ARBA00007557"/>
    </source>
</evidence>
<evidence type="ECO:0000256" key="2">
    <source>
        <dbReference type="ARBA" id="ARBA00011355"/>
    </source>
</evidence>
<evidence type="ECO:0000256" key="6">
    <source>
        <dbReference type="ARBA" id="ARBA00025649"/>
    </source>
</evidence>
<name>A9KE60_COXBN</name>
<keyword evidence="4" id="KW-0813">Transport</keyword>
<evidence type="ECO:0000256" key="8">
    <source>
        <dbReference type="ARBA" id="ARBA00049933"/>
    </source>
</evidence>
<dbReference type="InterPro" id="IPR014729">
    <property type="entry name" value="Rossmann-like_a/b/a_fold"/>
</dbReference>
<dbReference type="FunFam" id="3.40.50.620:FF:000011">
    <property type="entry name" value="Electron transfer flavoprotein subunit beta"/>
    <property type="match status" value="1"/>
</dbReference>
<dbReference type="Pfam" id="PF01012">
    <property type="entry name" value="ETF"/>
    <property type="match status" value="1"/>
</dbReference>
<evidence type="ECO:0000256" key="3">
    <source>
        <dbReference type="ARBA" id="ARBA00016797"/>
    </source>
</evidence>
<proteinExistence type="inferred from homology"/>
<evidence type="ECO:0000256" key="7">
    <source>
        <dbReference type="ARBA" id="ARBA00042002"/>
    </source>
</evidence>
<dbReference type="SUPFAM" id="SSF52402">
    <property type="entry name" value="Adenine nucleotide alpha hydrolases-like"/>
    <property type="match status" value="1"/>
</dbReference>
<evidence type="ECO:0000256" key="5">
    <source>
        <dbReference type="ARBA" id="ARBA00022982"/>
    </source>
</evidence>
<comment type="function">
    <text evidence="6">The electron transfer flavoprotein serves as a specific electron acceptor for other dehydrogenases. It transfers the electrons to the main respiratory chain via ETF-ubiquinone oxidoreductase (ETF dehydrogenase).</text>
</comment>
<dbReference type="AlphaFoldDB" id="A9KE60"/>
<dbReference type="PANTHER" id="PTHR21294">
    <property type="entry name" value="ELECTRON TRANSFER FLAVOPROTEIN BETA-SUBUNIT"/>
    <property type="match status" value="1"/>
</dbReference>
<gene>
    <name evidence="10" type="primary">etfB</name>
    <name evidence="10" type="ordered locus">CBUD_1218</name>
</gene>